<evidence type="ECO:0000313" key="2">
    <source>
        <dbReference type="Proteomes" id="UP000217895"/>
    </source>
</evidence>
<proteinExistence type="predicted"/>
<organism evidence="1 2">
    <name type="scientific">Leptolyngbya boryana NIES-2135</name>
    <dbReference type="NCBI Taxonomy" id="1973484"/>
    <lineage>
        <taxon>Bacteria</taxon>
        <taxon>Bacillati</taxon>
        <taxon>Cyanobacteriota</taxon>
        <taxon>Cyanophyceae</taxon>
        <taxon>Leptolyngbyales</taxon>
        <taxon>Leptolyngbyaceae</taxon>
        <taxon>Leptolyngbya group</taxon>
        <taxon>Leptolyngbya</taxon>
    </lineage>
</organism>
<reference evidence="1 2" key="1">
    <citation type="submission" date="2017-06" db="EMBL/GenBank/DDBJ databases">
        <title>Genome sequencing of cyanobaciteial culture collection at National Institute for Environmental Studies (NIES).</title>
        <authorList>
            <person name="Hirose Y."/>
            <person name="Shimura Y."/>
            <person name="Fujisawa T."/>
            <person name="Nakamura Y."/>
            <person name="Kawachi M."/>
        </authorList>
    </citation>
    <scope>NUCLEOTIDE SEQUENCE [LARGE SCALE GENOMIC DNA]</scope>
    <source>
        <strain evidence="1 2">NIES-2135</strain>
    </source>
</reference>
<sequence length="248" mass="28075">MNLLTQFLHIVGSGASAYILSSGIRDRQTRPNLLAGFQMAESGSVPFLQALRDRALAEDKTWFAEKLDLHANDEKRHGQIFAHGLKQLNKKVIDFSQLRDRQTDRKPEESKRSPFFDAYFVGYSQEQLKPANIPWEVFLASTYILELDASKDFFRLAEALPEDATSTNLKKGVLSIAEDETRHAAYLYEVMERDFGIAKTQALIDEWRTRKVNAMFAAVQNYIRKGGKMAQMVEEGAPVEMQPEPAAA</sequence>
<dbReference type="GO" id="GO:0016491">
    <property type="term" value="F:oxidoreductase activity"/>
    <property type="evidence" value="ECO:0007669"/>
    <property type="project" value="InterPro"/>
</dbReference>
<dbReference type="InterPro" id="IPR012348">
    <property type="entry name" value="RNR-like"/>
</dbReference>
<accession>A0A1Z4JFD6</accession>
<gene>
    <name evidence="1" type="ORF">NIES2135_22950</name>
</gene>
<evidence type="ECO:0008006" key="3">
    <source>
        <dbReference type="Google" id="ProtNLM"/>
    </source>
</evidence>
<dbReference type="InterPro" id="IPR009078">
    <property type="entry name" value="Ferritin-like_SF"/>
</dbReference>
<keyword evidence="2" id="KW-1185">Reference proteome</keyword>
<name>A0A1Z4JFD6_LEPBY</name>
<dbReference type="Proteomes" id="UP000217895">
    <property type="component" value="Chromosome"/>
</dbReference>
<dbReference type="Gene3D" id="1.10.620.20">
    <property type="entry name" value="Ribonucleotide Reductase, subunit A"/>
    <property type="match status" value="1"/>
</dbReference>
<evidence type="ECO:0000313" key="1">
    <source>
        <dbReference type="EMBL" id="BAY55472.1"/>
    </source>
</evidence>
<protein>
    <recommendedName>
        <fullName evidence="3">Rubrerythrin family protein</fullName>
    </recommendedName>
</protein>
<dbReference type="AlphaFoldDB" id="A0A1Z4JFD6"/>
<dbReference type="EMBL" id="AP018203">
    <property type="protein sequence ID" value="BAY55472.1"/>
    <property type="molecule type" value="Genomic_DNA"/>
</dbReference>
<dbReference type="SUPFAM" id="SSF47240">
    <property type="entry name" value="Ferritin-like"/>
    <property type="match status" value="1"/>
</dbReference>